<keyword evidence="17" id="KW-1185">Reference proteome</keyword>
<accession>R7QC06</accession>
<name>R7QC06_CHOCR</name>
<organism evidence="16 17">
    <name type="scientific">Chondrus crispus</name>
    <name type="common">Carrageen Irish moss</name>
    <name type="synonym">Polymorpha crispa</name>
    <dbReference type="NCBI Taxonomy" id="2769"/>
    <lineage>
        <taxon>Eukaryota</taxon>
        <taxon>Rhodophyta</taxon>
        <taxon>Florideophyceae</taxon>
        <taxon>Rhodymeniophycidae</taxon>
        <taxon>Gigartinales</taxon>
        <taxon>Gigartinaceae</taxon>
        <taxon>Chondrus</taxon>
    </lineage>
</organism>
<evidence type="ECO:0000256" key="2">
    <source>
        <dbReference type="ARBA" id="ARBA00005189"/>
    </source>
</evidence>
<evidence type="ECO:0000256" key="4">
    <source>
        <dbReference type="ARBA" id="ARBA00022603"/>
    </source>
</evidence>
<feature type="topological domain" description="Cytoplasmic" evidence="14">
    <location>
        <begin position="223"/>
        <end position="245"/>
    </location>
</feature>
<evidence type="ECO:0000256" key="9">
    <source>
        <dbReference type="ARBA" id="ARBA00022989"/>
    </source>
</evidence>
<reference evidence="17" key="1">
    <citation type="journal article" date="2013" name="Proc. Natl. Acad. Sci. U.S.A.">
        <title>Genome structure and metabolic features in the red seaweed Chondrus crispus shed light on evolution of the Archaeplastida.</title>
        <authorList>
            <person name="Collen J."/>
            <person name="Porcel B."/>
            <person name="Carre W."/>
            <person name="Ball S.G."/>
            <person name="Chaparro C."/>
            <person name="Tonon T."/>
            <person name="Barbeyron T."/>
            <person name="Michel G."/>
            <person name="Noel B."/>
            <person name="Valentin K."/>
            <person name="Elias M."/>
            <person name="Artiguenave F."/>
            <person name="Arun A."/>
            <person name="Aury J.M."/>
            <person name="Barbosa-Neto J.F."/>
            <person name="Bothwell J.H."/>
            <person name="Bouget F.Y."/>
            <person name="Brillet L."/>
            <person name="Cabello-Hurtado F."/>
            <person name="Capella-Gutierrez S."/>
            <person name="Charrier B."/>
            <person name="Cladiere L."/>
            <person name="Cock J.M."/>
            <person name="Coelho S.M."/>
            <person name="Colleoni C."/>
            <person name="Czjzek M."/>
            <person name="Da Silva C."/>
            <person name="Delage L."/>
            <person name="Denoeud F."/>
            <person name="Deschamps P."/>
            <person name="Dittami S.M."/>
            <person name="Gabaldon T."/>
            <person name="Gachon C.M."/>
            <person name="Groisillier A."/>
            <person name="Herve C."/>
            <person name="Jabbari K."/>
            <person name="Katinka M."/>
            <person name="Kloareg B."/>
            <person name="Kowalczyk N."/>
            <person name="Labadie K."/>
            <person name="Leblanc C."/>
            <person name="Lopez P.J."/>
            <person name="McLachlan D.H."/>
            <person name="Meslet-Cladiere L."/>
            <person name="Moustafa A."/>
            <person name="Nehr Z."/>
            <person name="Nyvall Collen P."/>
            <person name="Panaud O."/>
            <person name="Partensky F."/>
            <person name="Poulain J."/>
            <person name="Rensing S.A."/>
            <person name="Rousvoal S."/>
            <person name="Samson G."/>
            <person name="Symeonidi A."/>
            <person name="Weissenbach J."/>
            <person name="Zambounis A."/>
            <person name="Wincker P."/>
            <person name="Boyen C."/>
        </authorList>
    </citation>
    <scope>NUCLEOTIDE SEQUENCE [LARGE SCALE GENOMIC DNA]</scope>
    <source>
        <strain evidence="17">cv. Stackhouse</strain>
    </source>
</reference>
<comment type="similarity">
    <text evidence="14">Belongs to the class VI-like SAM-binding methyltransferase superfamily. PEMT/PEM2 methyltransferase family.</text>
</comment>
<comment type="catalytic activity">
    <reaction evidence="14">
        <text>a 1,2-diacyl-sn-glycero-3-phospho-N-methylethanolamine + S-adenosyl-L-methionine = a 1,2-diacyl-sn-glycero-3-phospho-N,N-dimethylethanolamine + S-adenosyl-L-homocysteine + H(+)</text>
        <dbReference type="Rhea" id="RHEA:32735"/>
        <dbReference type="ChEBI" id="CHEBI:15378"/>
        <dbReference type="ChEBI" id="CHEBI:57856"/>
        <dbReference type="ChEBI" id="CHEBI:59789"/>
        <dbReference type="ChEBI" id="CHEBI:64572"/>
        <dbReference type="ChEBI" id="CHEBI:64573"/>
        <dbReference type="EC" id="2.1.1.71"/>
    </reaction>
</comment>
<keyword evidence="4 14" id="KW-0489">Methyltransferase</keyword>
<keyword evidence="8 14" id="KW-0256">Endoplasmic reticulum</keyword>
<dbReference type="PANTHER" id="PTHR15458:SF5">
    <property type="entry name" value="PHOSPHATIDYLETHANOLAMINE N-METHYLTRANSFERASE"/>
    <property type="match status" value="1"/>
</dbReference>
<dbReference type="InterPro" id="IPR007318">
    <property type="entry name" value="Phopholipid_MeTrfase"/>
</dbReference>
<dbReference type="OrthoDB" id="3641at2759"/>
<evidence type="ECO:0000256" key="8">
    <source>
        <dbReference type="ARBA" id="ARBA00022824"/>
    </source>
</evidence>
<feature type="topological domain" description="Lumenal" evidence="14">
    <location>
        <begin position="159"/>
        <end position="201"/>
    </location>
</feature>
<feature type="binding site" evidence="14">
    <location>
        <begin position="224"/>
        <end position="225"/>
    </location>
    <ligand>
        <name>S-adenosyl-L-methionine</name>
        <dbReference type="ChEBI" id="CHEBI:59789"/>
    </ligand>
</feature>
<dbReference type="OMA" id="PTFWNIA"/>
<dbReference type="PhylomeDB" id="R7QC06"/>
<feature type="transmembrane region" description="Helical" evidence="15">
    <location>
        <begin position="136"/>
        <end position="163"/>
    </location>
</feature>
<comment type="function">
    <text evidence="14">Catalyzes the three sequential steps of the methylation pathway for the biosynthesis of phosphatidylcholine, a critical and essential component for membrane structure. Uses S-adenosylmethionine (S-adenosyl-L-methionine, SAM or AdoMet) as the methyl group donor for the methylation of phosphatidylethanolamine (1,2-diacyl-sn-glycero-3-phosphoethanolamine, PE) to phosphatidylmonomethylethanolamine (1,2-diacyl-sn-glycero-3-phospho-N-methylethanolamine, PMME), PMME to phosphatidyldimethylethanolamine (1,2-diacyl-sn-glycero-3-phospho-N,N-dimethylethanolamine, PDME), and PDME to phosphatidylcholine (1,2-diacyl-sn-glycero-3-phosphocholine, PC), producing S-adenosyl-L-homocysteine in each step.</text>
</comment>
<dbReference type="STRING" id="2769.R7QC06"/>
<protein>
    <recommendedName>
        <fullName evidence="14">Phosphatidylethanolamine N-methyltransferase</fullName>
        <shortName evidence="14">PEAMT</shortName>
        <shortName evidence="14">PEMT</shortName>
        <ecNumber evidence="14">2.1.1.17</ecNumber>
        <ecNumber evidence="14">2.1.1.71</ecNumber>
    </recommendedName>
    <alternativeName>
        <fullName evidence="14">Phospholipid methyltransferase</fullName>
        <shortName evidence="14">PLMT</shortName>
    </alternativeName>
</protein>
<dbReference type="InterPro" id="IPR024960">
    <property type="entry name" value="PEMT/MFAP"/>
</dbReference>
<evidence type="ECO:0000256" key="3">
    <source>
        <dbReference type="ARBA" id="ARBA00022516"/>
    </source>
</evidence>
<comment type="caution">
    <text evidence="14">Lacks conserved residue(s) required for the propagation of feature annotation.</text>
</comment>
<keyword evidence="11 14" id="KW-0472">Membrane</keyword>
<evidence type="ECO:0000256" key="12">
    <source>
        <dbReference type="ARBA" id="ARBA00023209"/>
    </source>
</evidence>
<keyword evidence="14" id="KW-0496">Mitochondrion</keyword>
<evidence type="ECO:0000256" key="14">
    <source>
        <dbReference type="HAMAP-Rule" id="MF_03216"/>
    </source>
</evidence>
<dbReference type="PANTHER" id="PTHR15458">
    <property type="entry name" value="PHOSPHATIDYLETHANOLAMINE N-METHYLTRANSFERASE"/>
    <property type="match status" value="1"/>
</dbReference>
<evidence type="ECO:0000256" key="6">
    <source>
        <dbReference type="ARBA" id="ARBA00022691"/>
    </source>
</evidence>
<keyword evidence="3 14" id="KW-0444">Lipid biosynthesis</keyword>
<comment type="catalytic activity">
    <reaction evidence="14">
        <text>a 1,2-diacyl-sn-glycero-3-phospho-N,N-dimethylethanolamine + S-adenosyl-L-methionine = a 1,2-diacyl-sn-glycero-3-phosphocholine + S-adenosyl-L-homocysteine + H(+)</text>
        <dbReference type="Rhea" id="RHEA:32739"/>
        <dbReference type="ChEBI" id="CHEBI:15378"/>
        <dbReference type="ChEBI" id="CHEBI:57643"/>
        <dbReference type="ChEBI" id="CHEBI:57856"/>
        <dbReference type="ChEBI" id="CHEBI:59789"/>
        <dbReference type="ChEBI" id="CHEBI:64572"/>
    </reaction>
</comment>
<keyword evidence="9 14" id="KW-1133">Transmembrane helix</keyword>
<keyword evidence="10 14" id="KW-0443">Lipid metabolism</keyword>
<keyword evidence="12 14" id="KW-0594">Phospholipid biosynthesis</keyword>
<dbReference type="GO" id="GO:0000773">
    <property type="term" value="F:phosphatidyl-N-methylethanolamine N-methyltransferase activity"/>
    <property type="evidence" value="ECO:0007669"/>
    <property type="project" value="UniProtKB-UniRule"/>
</dbReference>
<comment type="catalytic activity">
    <reaction evidence="14">
        <text>a 1,2-diacyl-sn-glycero-3-phosphoethanolamine + S-adenosyl-L-methionine = a 1,2-diacyl-sn-glycero-3-phospho-N-methylethanolamine + S-adenosyl-L-homocysteine + H(+)</text>
        <dbReference type="Rhea" id="RHEA:11164"/>
        <dbReference type="ChEBI" id="CHEBI:15378"/>
        <dbReference type="ChEBI" id="CHEBI:57856"/>
        <dbReference type="ChEBI" id="CHEBI:59789"/>
        <dbReference type="ChEBI" id="CHEBI:64573"/>
        <dbReference type="ChEBI" id="CHEBI:64612"/>
        <dbReference type="EC" id="2.1.1.17"/>
    </reaction>
</comment>
<keyword evidence="13 14" id="KW-1208">Phospholipid metabolism</keyword>
<feature type="binding site" evidence="14">
    <location>
        <begin position="142"/>
        <end position="144"/>
    </location>
    <ligand>
        <name>S-adenosyl-L-methionine</name>
        <dbReference type="ChEBI" id="CHEBI:59789"/>
    </ligand>
</feature>
<keyword evidence="6 14" id="KW-0949">S-adenosyl-L-methionine</keyword>
<dbReference type="HAMAP" id="MF_03216">
    <property type="entry name" value="PLMT"/>
    <property type="match status" value="1"/>
</dbReference>
<evidence type="ECO:0000256" key="13">
    <source>
        <dbReference type="ARBA" id="ARBA00023264"/>
    </source>
</evidence>
<dbReference type="GO" id="GO:0006656">
    <property type="term" value="P:phosphatidylcholine biosynthetic process"/>
    <property type="evidence" value="ECO:0007669"/>
    <property type="project" value="UniProtKB-UniRule"/>
</dbReference>
<dbReference type="GO" id="GO:0032259">
    <property type="term" value="P:methylation"/>
    <property type="evidence" value="ECO:0007669"/>
    <property type="project" value="UniProtKB-KW"/>
</dbReference>
<dbReference type="KEGG" id="ccp:CHC_T00009046001"/>
<dbReference type="Gramene" id="CDF35604">
    <property type="protein sequence ID" value="CDF35604"/>
    <property type="gene ID" value="CHC_T00009046001"/>
</dbReference>
<evidence type="ECO:0000256" key="15">
    <source>
        <dbReference type="SAM" id="Phobius"/>
    </source>
</evidence>
<feature type="transmembrane region" description="Helical" evidence="15">
    <location>
        <begin position="97"/>
        <end position="116"/>
    </location>
</feature>
<evidence type="ECO:0000313" key="16">
    <source>
        <dbReference type="EMBL" id="CDF35604.1"/>
    </source>
</evidence>
<feature type="transmembrane region" description="Helical" evidence="15">
    <location>
        <begin position="57"/>
        <end position="76"/>
    </location>
</feature>
<feature type="topological domain" description="Lumenal" evidence="14">
    <location>
        <begin position="78"/>
        <end position="89"/>
    </location>
</feature>
<sequence>MDLIMEKANEIWSIAEQYMPSPLPVPGAITSAAEFLSAKATSPSFPYTIRDVNLGSVVFWQAGLVILLQPIIWNVLARLEHYTRILSKAFGSPVRGTYALGLWIFAGGIYRDLMFVEAMDRQRKVGWLAGVEYQVAGLVGMAVGLVLVLSSAYQLGVVGTYLGDYFGILMEKRVTGFPFNMFSDPMYDGSTLLFMGRAIVARSPAGIVLSGWVYVVYRLACMFEGPFTAKIYAERERQQREEKEE</sequence>
<dbReference type="UniPathway" id="UPA00753"/>
<keyword evidence="5 14" id="KW-0808">Transferase</keyword>
<evidence type="ECO:0000256" key="7">
    <source>
        <dbReference type="ARBA" id="ARBA00022692"/>
    </source>
</evidence>
<dbReference type="GO" id="GO:0031966">
    <property type="term" value="C:mitochondrial membrane"/>
    <property type="evidence" value="ECO:0007669"/>
    <property type="project" value="UniProtKB-SubCell"/>
</dbReference>
<evidence type="ECO:0000313" key="17">
    <source>
        <dbReference type="Proteomes" id="UP000012073"/>
    </source>
</evidence>
<feature type="topological domain" description="Lumenal" evidence="14">
    <location>
        <begin position="1"/>
        <end position="51"/>
    </location>
</feature>
<dbReference type="PROSITE" id="PS51599">
    <property type="entry name" value="SAM_PEMT_PEM2"/>
    <property type="match status" value="1"/>
</dbReference>
<evidence type="ECO:0000256" key="11">
    <source>
        <dbReference type="ARBA" id="ARBA00023136"/>
    </source>
</evidence>
<dbReference type="EMBL" id="HG001736">
    <property type="protein sequence ID" value="CDF35604.1"/>
    <property type="molecule type" value="Genomic_DNA"/>
</dbReference>
<comment type="pathway">
    <text evidence="1 14">Phospholipid metabolism; phosphatidylcholine biosynthesis.</text>
</comment>
<dbReference type="PIRSF" id="PIRSF005444">
    <property type="entry name" value="PEMT"/>
    <property type="match status" value="1"/>
</dbReference>
<dbReference type="GO" id="GO:0005789">
    <property type="term" value="C:endoplasmic reticulum membrane"/>
    <property type="evidence" value="ECO:0007669"/>
    <property type="project" value="UniProtKB-SubCell"/>
</dbReference>
<dbReference type="EC" id="2.1.1.17" evidence="14"/>
<evidence type="ECO:0000256" key="1">
    <source>
        <dbReference type="ARBA" id="ARBA00004969"/>
    </source>
</evidence>
<comment type="subcellular location">
    <subcellularLocation>
        <location evidence="14">Endoplasmic reticulum membrane</location>
        <topology evidence="14">Multi-pass membrane protein</topology>
    </subcellularLocation>
    <subcellularLocation>
        <location evidence="14">Mitochondrion membrane</location>
        <topology evidence="14">Multi-pass membrane protein</topology>
    </subcellularLocation>
</comment>
<comment type="pathway">
    <text evidence="2">Lipid metabolism.</text>
</comment>
<dbReference type="AlphaFoldDB" id="R7QC06"/>
<gene>
    <name evidence="16" type="ORF">CHC_T00009046001</name>
</gene>
<feature type="topological domain" description="Cytoplasmic" evidence="14">
    <location>
        <begin position="111"/>
        <end position="137"/>
    </location>
</feature>
<dbReference type="RefSeq" id="XP_005715423.1">
    <property type="nucleotide sequence ID" value="XM_005715366.1"/>
</dbReference>
<dbReference type="Proteomes" id="UP000012073">
    <property type="component" value="Unassembled WGS sequence"/>
</dbReference>
<dbReference type="EC" id="2.1.1.71" evidence="14"/>
<proteinExistence type="inferred from homology"/>
<dbReference type="GO" id="GO:0004608">
    <property type="term" value="F:phosphatidylethanolamine N-methyltransferase activity"/>
    <property type="evidence" value="ECO:0007669"/>
    <property type="project" value="UniProtKB-UniRule"/>
</dbReference>
<evidence type="ECO:0000256" key="5">
    <source>
        <dbReference type="ARBA" id="ARBA00022679"/>
    </source>
</evidence>
<dbReference type="GeneID" id="17323138"/>
<dbReference type="Pfam" id="PF04191">
    <property type="entry name" value="PEMT"/>
    <property type="match status" value="1"/>
</dbReference>
<evidence type="ECO:0000256" key="10">
    <source>
        <dbReference type="ARBA" id="ARBA00023098"/>
    </source>
</evidence>
<keyword evidence="7 14" id="KW-0812">Transmembrane</keyword>